<evidence type="ECO:0000256" key="3">
    <source>
        <dbReference type="ARBA" id="ARBA00022692"/>
    </source>
</evidence>
<dbReference type="Pfam" id="PF04515">
    <property type="entry name" value="Choline_transpo"/>
    <property type="match status" value="1"/>
</dbReference>
<dbReference type="PANTHER" id="PTHR12385">
    <property type="entry name" value="CHOLINE TRANSPORTER-LIKE (SLC FAMILY 44)"/>
    <property type="match status" value="1"/>
</dbReference>
<feature type="transmembrane region" description="Helical" evidence="6">
    <location>
        <begin position="46"/>
        <end position="63"/>
    </location>
</feature>
<dbReference type="Proteomes" id="UP001165082">
    <property type="component" value="Unassembled WGS sequence"/>
</dbReference>
<comment type="similarity">
    <text evidence="2 6">Belongs to the CTL (choline transporter-like) family.</text>
</comment>
<evidence type="ECO:0000256" key="1">
    <source>
        <dbReference type="ARBA" id="ARBA00004141"/>
    </source>
</evidence>
<dbReference type="GO" id="GO:0005886">
    <property type="term" value="C:plasma membrane"/>
    <property type="evidence" value="ECO:0007669"/>
    <property type="project" value="UniProtKB-SubCell"/>
</dbReference>
<evidence type="ECO:0000256" key="5">
    <source>
        <dbReference type="ARBA" id="ARBA00023136"/>
    </source>
</evidence>
<evidence type="ECO:0000313" key="7">
    <source>
        <dbReference type="EMBL" id="GMH72917.1"/>
    </source>
</evidence>
<dbReference type="AlphaFoldDB" id="A0A9W7EBJ5"/>
<comment type="function">
    <text evidence="6">Choline transporter.</text>
</comment>
<keyword evidence="4 6" id="KW-1133">Transmembrane helix</keyword>
<evidence type="ECO:0000313" key="8">
    <source>
        <dbReference type="Proteomes" id="UP001165082"/>
    </source>
</evidence>
<protein>
    <recommendedName>
        <fullName evidence="6">Choline transporter-like protein</fullName>
    </recommendedName>
</protein>
<dbReference type="InterPro" id="IPR007603">
    <property type="entry name" value="Choline_transptr-like"/>
</dbReference>
<comment type="caution">
    <text evidence="7">The sequence shown here is derived from an EMBL/GenBank/DDBJ whole genome shotgun (WGS) entry which is preliminary data.</text>
</comment>
<feature type="transmembrane region" description="Helical" evidence="6">
    <location>
        <begin position="228"/>
        <end position="249"/>
    </location>
</feature>
<evidence type="ECO:0000256" key="4">
    <source>
        <dbReference type="ARBA" id="ARBA00022989"/>
    </source>
</evidence>
<name>A0A9W7EBJ5_9STRA</name>
<proteinExistence type="inferred from homology"/>
<reference evidence="7" key="1">
    <citation type="submission" date="2022-07" db="EMBL/GenBank/DDBJ databases">
        <title>Genome analysis of Parmales, a sister group of diatoms, reveals the evolutionary specialization of diatoms from phago-mixotrophs to photoautotrophs.</title>
        <authorList>
            <person name="Ban H."/>
            <person name="Sato S."/>
            <person name="Yoshikawa S."/>
            <person name="Kazumasa Y."/>
            <person name="Nakamura Y."/>
            <person name="Ichinomiya M."/>
            <person name="Saitoh K."/>
            <person name="Sato N."/>
            <person name="Blanc-Mathieu R."/>
            <person name="Endo H."/>
            <person name="Kuwata A."/>
            <person name="Ogata H."/>
        </authorList>
    </citation>
    <scope>NUCLEOTIDE SEQUENCE</scope>
</reference>
<dbReference type="EMBL" id="BRXZ01001508">
    <property type="protein sequence ID" value="GMH72917.1"/>
    <property type="molecule type" value="Genomic_DNA"/>
</dbReference>
<dbReference type="OrthoDB" id="44736at2759"/>
<evidence type="ECO:0000256" key="6">
    <source>
        <dbReference type="RuleBase" id="RU368066"/>
    </source>
</evidence>
<feature type="transmembrane region" description="Helical" evidence="6">
    <location>
        <begin position="294"/>
        <end position="310"/>
    </location>
</feature>
<feature type="transmembrane region" description="Helical" evidence="6">
    <location>
        <begin position="419"/>
        <end position="440"/>
    </location>
</feature>
<dbReference type="GO" id="GO:0022857">
    <property type="term" value="F:transmembrane transporter activity"/>
    <property type="evidence" value="ECO:0007669"/>
    <property type="project" value="UniProtKB-UniRule"/>
</dbReference>
<keyword evidence="8" id="KW-1185">Reference proteome</keyword>
<accession>A0A9W7EBJ5</accession>
<feature type="transmembrane region" description="Helical" evidence="6">
    <location>
        <begin position="188"/>
        <end position="216"/>
    </location>
</feature>
<sequence length="481" mass="52494">MQSYNEKQQLAAPLTGYDDAESGRIKAQQTSSGHQSNQKSGVRDPIFLLLFVGHLIAMFYVAFTSGIDAVKTWNDDADTDTDTSVTVNKKLMYTTVGICVASSAFTGVLVSFLMRNAESLIQTSLRMSIAISLLCTLLCFSQGGPLVYMGVIFAIMTLINWCYYRAVQSRIPFAAANLKVACQAVRDHFSVLLISYFTIVKSTIYFSVWVLVFAAAYKAGVTTTTDEFGNTVTVTSDNFGTIMFFVLLSLYWTQEVLKNITHVTTAGVVASWWYDPSRSSVVSGAYCRATTTSLGSIAMGSFFVAVLKVLEDMARNARRENNALACIAECLLSCLRSMLEYFNRWAFVYVGIYGDSFVQSGKAVMALFKNRGWTALINDNLIQRVLTFAALSVGALMAGVGALIPVVTGSFDDIDNASTILAIIGFFVGFLLTLILVGVIDSAVATVFVCMAEAPNVLESTHPALFYDLSAAFRESHNIHF</sequence>
<feature type="transmembrane region" description="Helical" evidence="6">
    <location>
        <begin position="91"/>
        <end position="113"/>
    </location>
</feature>
<evidence type="ECO:0000256" key="2">
    <source>
        <dbReference type="ARBA" id="ARBA00007168"/>
    </source>
</evidence>
<gene>
    <name evidence="7" type="ORF">TrRE_jg9268</name>
</gene>
<dbReference type="PANTHER" id="PTHR12385:SF4">
    <property type="entry name" value="PROTEIN PNS1"/>
    <property type="match status" value="1"/>
</dbReference>
<keyword evidence="5 6" id="KW-0472">Membrane</keyword>
<feature type="transmembrane region" description="Helical" evidence="6">
    <location>
        <begin position="385"/>
        <end position="407"/>
    </location>
</feature>
<comment type="subcellular location">
    <subcellularLocation>
        <location evidence="6">Cell membrane</location>
        <topology evidence="6">Multi-pass membrane protein</topology>
    </subcellularLocation>
    <subcellularLocation>
        <location evidence="1">Membrane</location>
        <topology evidence="1">Multi-pass membrane protein</topology>
    </subcellularLocation>
</comment>
<keyword evidence="3 6" id="KW-0812">Transmembrane</keyword>
<organism evidence="7 8">
    <name type="scientific">Triparma retinervis</name>
    <dbReference type="NCBI Taxonomy" id="2557542"/>
    <lineage>
        <taxon>Eukaryota</taxon>
        <taxon>Sar</taxon>
        <taxon>Stramenopiles</taxon>
        <taxon>Ochrophyta</taxon>
        <taxon>Bolidophyceae</taxon>
        <taxon>Parmales</taxon>
        <taxon>Triparmaceae</taxon>
        <taxon>Triparma</taxon>
    </lineage>
</organism>